<evidence type="ECO:0000256" key="1">
    <source>
        <dbReference type="SAM" id="MobiDB-lite"/>
    </source>
</evidence>
<organism evidence="3 4">
    <name type="scientific">Actinomadura barringtoniae</name>
    <dbReference type="NCBI Taxonomy" id="1427535"/>
    <lineage>
        <taxon>Bacteria</taxon>
        <taxon>Bacillati</taxon>
        <taxon>Actinomycetota</taxon>
        <taxon>Actinomycetes</taxon>
        <taxon>Streptosporangiales</taxon>
        <taxon>Thermomonosporaceae</taxon>
        <taxon>Actinomadura</taxon>
    </lineage>
</organism>
<feature type="region of interest" description="Disordered" evidence="1">
    <location>
        <begin position="1"/>
        <end position="120"/>
    </location>
</feature>
<protein>
    <submittedName>
        <fullName evidence="3">Uncharacterized protein</fullName>
    </submittedName>
</protein>
<dbReference type="Proteomes" id="UP000669179">
    <property type="component" value="Unassembled WGS sequence"/>
</dbReference>
<name>A0A939P5I0_9ACTN</name>
<dbReference type="AlphaFoldDB" id="A0A939P5I0"/>
<evidence type="ECO:0000313" key="4">
    <source>
        <dbReference type="Proteomes" id="UP000669179"/>
    </source>
</evidence>
<reference evidence="3" key="1">
    <citation type="submission" date="2021-03" db="EMBL/GenBank/DDBJ databases">
        <authorList>
            <person name="Kanchanasin P."/>
            <person name="Saeng-In P."/>
            <person name="Phongsopitanun W."/>
            <person name="Yuki M."/>
            <person name="Kudo T."/>
            <person name="Ohkuma M."/>
            <person name="Tanasupawat S."/>
        </authorList>
    </citation>
    <scope>NUCLEOTIDE SEQUENCE</scope>
    <source>
        <strain evidence="3">GKU 128</strain>
    </source>
</reference>
<dbReference type="EMBL" id="JAGEOJ010000001">
    <property type="protein sequence ID" value="MBO2445520.1"/>
    <property type="molecule type" value="Genomic_DNA"/>
</dbReference>
<proteinExistence type="predicted"/>
<keyword evidence="2" id="KW-0812">Transmembrane</keyword>
<gene>
    <name evidence="3" type="ORF">J4573_00290</name>
</gene>
<sequence length="316" mass="31246">MSGWNPPPGQGGQGGYGQQPPQGPGGYGQQPPQGPGGYGQQPPQGPGGYGQQPPQGPGGYGQQPPQQPGWGQPPGGPGGPGGYGGQQPPPPGGGYPPPGGMPGAPPPYGQPTSPYGPPKRKSSAGLIIGLVGGGLVLVVVLVIVVVAVSSSGGGKKYDIGTPSTAAGLSRDTATEAGLSTTISSIRSQMETSARGKIDSFSSAFYKDPSGTSSGTTPAGVMFIGGTGDLGGQSDDFIKGFKEAASRTGTPATDTDPGSHGGHAACAQISRVGVTISECAWATDSTFGVVVPTSPNSSVSSTADLMRKFRDDVETEK</sequence>
<keyword evidence="2" id="KW-1133">Transmembrane helix</keyword>
<feature type="transmembrane region" description="Helical" evidence="2">
    <location>
        <begin position="124"/>
        <end position="148"/>
    </location>
</feature>
<comment type="caution">
    <text evidence="3">The sequence shown here is derived from an EMBL/GenBank/DDBJ whole genome shotgun (WGS) entry which is preliminary data.</text>
</comment>
<evidence type="ECO:0000313" key="3">
    <source>
        <dbReference type="EMBL" id="MBO2445520.1"/>
    </source>
</evidence>
<dbReference type="RefSeq" id="WP_208253142.1">
    <property type="nucleotide sequence ID" value="NZ_JAGEOJ010000001.1"/>
</dbReference>
<keyword evidence="2" id="KW-0472">Membrane</keyword>
<feature type="compositionally biased region" description="Pro residues" evidence="1">
    <location>
        <begin position="87"/>
        <end position="117"/>
    </location>
</feature>
<evidence type="ECO:0000256" key="2">
    <source>
        <dbReference type="SAM" id="Phobius"/>
    </source>
</evidence>
<keyword evidence="4" id="KW-1185">Reference proteome</keyword>
<accession>A0A939P5I0</accession>